<evidence type="ECO:0000313" key="3">
    <source>
        <dbReference type="Proteomes" id="UP001341840"/>
    </source>
</evidence>
<protein>
    <submittedName>
        <fullName evidence="2">Uncharacterized protein</fullName>
    </submittedName>
</protein>
<name>A0ABU6UQE2_9FABA</name>
<feature type="compositionally biased region" description="Low complexity" evidence="1">
    <location>
        <begin position="104"/>
        <end position="116"/>
    </location>
</feature>
<evidence type="ECO:0000256" key="1">
    <source>
        <dbReference type="SAM" id="MobiDB-lite"/>
    </source>
</evidence>
<accession>A0ABU6UQE2</accession>
<keyword evidence="3" id="KW-1185">Reference proteome</keyword>
<organism evidence="2 3">
    <name type="scientific">Stylosanthes scabra</name>
    <dbReference type="NCBI Taxonomy" id="79078"/>
    <lineage>
        <taxon>Eukaryota</taxon>
        <taxon>Viridiplantae</taxon>
        <taxon>Streptophyta</taxon>
        <taxon>Embryophyta</taxon>
        <taxon>Tracheophyta</taxon>
        <taxon>Spermatophyta</taxon>
        <taxon>Magnoliopsida</taxon>
        <taxon>eudicotyledons</taxon>
        <taxon>Gunneridae</taxon>
        <taxon>Pentapetalae</taxon>
        <taxon>rosids</taxon>
        <taxon>fabids</taxon>
        <taxon>Fabales</taxon>
        <taxon>Fabaceae</taxon>
        <taxon>Papilionoideae</taxon>
        <taxon>50 kb inversion clade</taxon>
        <taxon>dalbergioids sensu lato</taxon>
        <taxon>Dalbergieae</taxon>
        <taxon>Pterocarpus clade</taxon>
        <taxon>Stylosanthes</taxon>
    </lineage>
</organism>
<gene>
    <name evidence="2" type="ORF">PIB30_081078</name>
</gene>
<dbReference type="Proteomes" id="UP001341840">
    <property type="component" value="Unassembled WGS sequence"/>
</dbReference>
<feature type="compositionally biased region" description="Basic and acidic residues" evidence="1">
    <location>
        <begin position="79"/>
        <end position="96"/>
    </location>
</feature>
<proteinExistence type="predicted"/>
<feature type="region of interest" description="Disordered" evidence="1">
    <location>
        <begin position="75"/>
        <end position="136"/>
    </location>
</feature>
<evidence type="ECO:0000313" key="2">
    <source>
        <dbReference type="EMBL" id="MED6163552.1"/>
    </source>
</evidence>
<reference evidence="2 3" key="1">
    <citation type="journal article" date="2023" name="Plants (Basel)">
        <title>Bridging the Gap: Combining Genomics and Transcriptomics Approaches to Understand Stylosanthes scabra, an Orphan Legume from the Brazilian Caatinga.</title>
        <authorList>
            <person name="Ferreira-Neto J.R.C."/>
            <person name="da Silva M.D."/>
            <person name="Binneck E."/>
            <person name="de Melo N.F."/>
            <person name="da Silva R.H."/>
            <person name="de Melo A.L.T.M."/>
            <person name="Pandolfi V."/>
            <person name="Bustamante F.O."/>
            <person name="Brasileiro-Vidal A.C."/>
            <person name="Benko-Iseppon A.M."/>
        </authorList>
    </citation>
    <scope>NUCLEOTIDE SEQUENCE [LARGE SCALE GENOMIC DNA]</scope>
    <source>
        <tissue evidence="2">Leaves</tissue>
    </source>
</reference>
<comment type="caution">
    <text evidence="2">The sequence shown here is derived from an EMBL/GenBank/DDBJ whole genome shotgun (WGS) entry which is preliminary data.</text>
</comment>
<sequence>MILTLTHTILAGGITPILVGEKQPNHLEEALIKMTFNTNTFIEETRSNFKNQGKDTEVNPNGECKATILRNGKVLGDNSELKSDKHAEDKTVEDSPVKSATDESAQAQPKSPSSSSLVKGKEKQIPFPQRFQKKAKDQHFSKFLEIFKKL</sequence>
<dbReference type="EMBL" id="JASCZI010122029">
    <property type="protein sequence ID" value="MED6163552.1"/>
    <property type="molecule type" value="Genomic_DNA"/>
</dbReference>